<gene>
    <name evidence="3" type="ORF">M0813_15136</name>
</gene>
<proteinExistence type="predicted"/>
<evidence type="ECO:0000313" key="3">
    <source>
        <dbReference type="EMBL" id="KAJ6251374.1"/>
    </source>
</evidence>
<comment type="caution">
    <text evidence="3">The sequence shown here is derived from an EMBL/GenBank/DDBJ whole genome shotgun (WGS) entry which is preliminary data.</text>
</comment>
<evidence type="ECO:0000259" key="2">
    <source>
        <dbReference type="PROSITE" id="PS50157"/>
    </source>
</evidence>
<name>A0ABQ8Z3B0_9EUKA</name>
<evidence type="ECO:0000313" key="4">
    <source>
        <dbReference type="Proteomes" id="UP001150062"/>
    </source>
</evidence>
<dbReference type="InterPro" id="IPR013087">
    <property type="entry name" value="Znf_C2H2_type"/>
</dbReference>
<organism evidence="3 4">
    <name type="scientific">Anaeramoeba flamelloides</name>
    <dbReference type="NCBI Taxonomy" id="1746091"/>
    <lineage>
        <taxon>Eukaryota</taxon>
        <taxon>Metamonada</taxon>
        <taxon>Anaeramoebidae</taxon>
        <taxon>Anaeramoeba</taxon>
    </lineage>
</organism>
<keyword evidence="1" id="KW-0862">Zinc</keyword>
<keyword evidence="1" id="KW-0479">Metal-binding</keyword>
<keyword evidence="4" id="KW-1185">Reference proteome</keyword>
<dbReference type="PROSITE" id="PS00028">
    <property type="entry name" value="ZINC_FINGER_C2H2_1"/>
    <property type="match status" value="1"/>
</dbReference>
<protein>
    <recommendedName>
        <fullName evidence="2">C2H2-type domain-containing protein</fullName>
    </recommendedName>
</protein>
<accession>A0ABQ8Z3B0</accession>
<keyword evidence="1" id="KW-0863">Zinc-finger</keyword>
<sequence length="411" mass="48026">MLQINHRCKYCCENFSRLSQLEKHTLTKHKIILTKTINDKRSQNKKYNQKNNKIEEKEIPQDDKHMGYEFTDIDIEFEESDILFEKQKDEQDPPTFGKFKYEVDEKWIDFYLLTLESKISSRIAERILTFINKFFLPKSGNQLPKTMRTINKYLTKNINIKKASNIDITLNKLFDKNSQLVIEKERIKTKYYSPITWLNLFVNSKLLNTLVKKEDLNKGIPVHEDGYIPTKISSTAAFQEKIQLFPDVGADVQIMLGFYYDDFESTSTFSLGGLYMFIDNLDFTWRLKDQTIFLISLFPGKTSINNILRRLPLLEDLEKLKKGIFLGGKKIQALVSCFVGDTRESLPARGRLQPGGLFACPMCKFKLGCDDFTNPIVKKEPRSKLETIKTQKDLIRDFSNIDNNIYSQFHF</sequence>
<reference evidence="3" key="1">
    <citation type="submission" date="2022-08" db="EMBL/GenBank/DDBJ databases">
        <title>Novel sulfate-reducing endosymbionts in the free-living metamonad Anaeramoeba.</title>
        <authorList>
            <person name="Jerlstrom-Hultqvist J."/>
            <person name="Cepicka I."/>
            <person name="Gallot-Lavallee L."/>
            <person name="Salas-Leiva D."/>
            <person name="Curtis B.A."/>
            <person name="Zahonova K."/>
            <person name="Pipaliya S."/>
            <person name="Dacks J."/>
            <person name="Roger A.J."/>
        </authorList>
    </citation>
    <scope>NUCLEOTIDE SEQUENCE</scope>
    <source>
        <strain evidence="3">Schooner1</strain>
    </source>
</reference>
<dbReference type="PROSITE" id="PS50157">
    <property type="entry name" value="ZINC_FINGER_C2H2_2"/>
    <property type="match status" value="1"/>
</dbReference>
<dbReference type="EMBL" id="JAOAOG010000061">
    <property type="protein sequence ID" value="KAJ6251374.1"/>
    <property type="molecule type" value="Genomic_DNA"/>
</dbReference>
<dbReference type="Proteomes" id="UP001150062">
    <property type="component" value="Unassembled WGS sequence"/>
</dbReference>
<evidence type="ECO:0000256" key="1">
    <source>
        <dbReference type="PROSITE-ProRule" id="PRU00042"/>
    </source>
</evidence>
<feature type="domain" description="C2H2-type" evidence="2">
    <location>
        <begin position="6"/>
        <end position="29"/>
    </location>
</feature>